<gene>
    <name evidence="1" type="ORF">ABID43_001772</name>
</gene>
<name>A0ABV2L340_9HYPH</name>
<organism evidence="1 2">
    <name type="scientific">Methylobacterium goesingense</name>
    <dbReference type="NCBI Taxonomy" id="243690"/>
    <lineage>
        <taxon>Bacteria</taxon>
        <taxon>Pseudomonadati</taxon>
        <taxon>Pseudomonadota</taxon>
        <taxon>Alphaproteobacteria</taxon>
        <taxon>Hyphomicrobiales</taxon>
        <taxon>Methylobacteriaceae</taxon>
        <taxon>Methylobacterium</taxon>
    </lineage>
</organism>
<comment type="caution">
    <text evidence="1">The sequence shown here is derived from an EMBL/GenBank/DDBJ whole genome shotgun (WGS) entry which is preliminary data.</text>
</comment>
<evidence type="ECO:0000313" key="2">
    <source>
        <dbReference type="Proteomes" id="UP001549145"/>
    </source>
</evidence>
<protein>
    <recommendedName>
        <fullName evidence="3">DUF3551 domain-containing protein</fullName>
    </recommendedName>
</protein>
<dbReference type="RefSeq" id="WP_238282794.1">
    <property type="nucleotide sequence ID" value="NZ_BPQL01000199.1"/>
</dbReference>
<reference evidence="1 2" key="1">
    <citation type="submission" date="2024-06" db="EMBL/GenBank/DDBJ databases">
        <title>Genomic Encyclopedia of Type Strains, Phase IV (KMG-IV): sequencing the most valuable type-strain genomes for metagenomic binning, comparative biology and taxonomic classification.</title>
        <authorList>
            <person name="Goeker M."/>
        </authorList>
    </citation>
    <scope>NUCLEOTIDE SEQUENCE [LARGE SCALE GENOMIC DNA]</scope>
    <source>
        <strain evidence="1 2">DSM 21331</strain>
    </source>
</reference>
<dbReference type="Proteomes" id="UP001549145">
    <property type="component" value="Unassembled WGS sequence"/>
</dbReference>
<dbReference type="EMBL" id="JBEPMM010000003">
    <property type="protein sequence ID" value="MET3692241.1"/>
    <property type="molecule type" value="Genomic_DNA"/>
</dbReference>
<keyword evidence="2" id="KW-1185">Reference proteome</keyword>
<proteinExistence type="predicted"/>
<evidence type="ECO:0000313" key="1">
    <source>
        <dbReference type="EMBL" id="MET3692241.1"/>
    </source>
</evidence>
<accession>A0ABV2L340</accession>
<sequence>MRSLLTLVIVGAIAFVLVGMYVAPGQPELRAWYLRNACQYLDKASPEICAPMRRADTGVPT</sequence>
<evidence type="ECO:0008006" key="3">
    <source>
        <dbReference type="Google" id="ProtNLM"/>
    </source>
</evidence>